<evidence type="ECO:0000256" key="4">
    <source>
        <dbReference type="ARBA" id="ARBA00022692"/>
    </source>
</evidence>
<dbReference type="RefSeq" id="WP_131899157.1">
    <property type="nucleotide sequence ID" value="NZ_SMKZ01000043.1"/>
</dbReference>
<dbReference type="Gene3D" id="1.10.3720.10">
    <property type="entry name" value="MetI-like"/>
    <property type="match status" value="1"/>
</dbReference>
<dbReference type="InParanoid" id="A0A4R5CQN5"/>
<evidence type="ECO:0000259" key="8">
    <source>
        <dbReference type="PROSITE" id="PS50928"/>
    </source>
</evidence>
<dbReference type="GO" id="GO:0055085">
    <property type="term" value="P:transmembrane transport"/>
    <property type="evidence" value="ECO:0007669"/>
    <property type="project" value="InterPro"/>
</dbReference>
<sequence>MTHSSDTTRRRRLNVGRIWAFVVLAALIFIAVFPILWLVLTSVMPSNLIMRSDPTLFFTPTLEHFREIFGSGREAITTYLVNSIIVTLVSTICAVFLAVLAAYGIARIRPRGHAQLSLLILTSRMLPPVGLVVPLYLIASQSGLLDTHLALILPYIAINIPLATWMLQGFFMDLPKELEEAAMIDGCGQVAAFFRVMLPLAGPGIAAVSVFCFVLAWNDMVLALPLTLREAVTLPPFMSQVRQEEGVAWGQLGATTVVVMAPVVTFTLAVQRWIVSGLTAGAAKG</sequence>
<comment type="subcellular location">
    <subcellularLocation>
        <location evidence="1 7">Cell membrane</location>
        <topology evidence="1 7">Multi-pass membrane protein</topology>
    </subcellularLocation>
</comment>
<name>A0A4R5CQN5_9ACTN</name>
<evidence type="ECO:0000313" key="10">
    <source>
        <dbReference type="Proteomes" id="UP000294739"/>
    </source>
</evidence>
<evidence type="ECO:0000256" key="3">
    <source>
        <dbReference type="ARBA" id="ARBA00022475"/>
    </source>
</evidence>
<reference evidence="9 10" key="1">
    <citation type="submission" date="2019-03" db="EMBL/GenBank/DDBJ databases">
        <title>Draft genome sequences of novel Actinobacteria.</title>
        <authorList>
            <person name="Sahin N."/>
            <person name="Ay H."/>
            <person name="Saygin H."/>
        </authorList>
    </citation>
    <scope>NUCLEOTIDE SEQUENCE [LARGE SCALE GENOMIC DNA]</scope>
    <source>
        <strain evidence="9 10">5K138</strain>
    </source>
</reference>
<evidence type="ECO:0000256" key="7">
    <source>
        <dbReference type="RuleBase" id="RU363032"/>
    </source>
</evidence>
<evidence type="ECO:0000313" key="9">
    <source>
        <dbReference type="EMBL" id="TDE01141.1"/>
    </source>
</evidence>
<accession>A0A4R5CQN5</accession>
<dbReference type="InterPro" id="IPR035906">
    <property type="entry name" value="MetI-like_sf"/>
</dbReference>
<feature type="domain" description="ABC transmembrane type-1" evidence="8">
    <location>
        <begin position="80"/>
        <end position="270"/>
    </location>
</feature>
<dbReference type="PANTHER" id="PTHR32243:SF18">
    <property type="entry name" value="INNER MEMBRANE ABC TRANSPORTER PERMEASE PROTEIN YCJP"/>
    <property type="match status" value="1"/>
</dbReference>
<dbReference type="InterPro" id="IPR050901">
    <property type="entry name" value="BP-dep_ABC_trans_perm"/>
</dbReference>
<keyword evidence="10" id="KW-1185">Reference proteome</keyword>
<feature type="transmembrane region" description="Helical" evidence="7">
    <location>
        <begin position="192"/>
        <end position="217"/>
    </location>
</feature>
<dbReference type="SUPFAM" id="SSF161098">
    <property type="entry name" value="MetI-like"/>
    <property type="match status" value="1"/>
</dbReference>
<feature type="transmembrane region" description="Helical" evidence="7">
    <location>
        <begin position="18"/>
        <end position="40"/>
    </location>
</feature>
<evidence type="ECO:0000256" key="2">
    <source>
        <dbReference type="ARBA" id="ARBA00022448"/>
    </source>
</evidence>
<evidence type="ECO:0000256" key="1">
    <source>
        <dbReference type="ARBA" id="ARBA00004651"/>
    </source>
</evidence>
<dbReference type="EMBL" id="SMKZ01000043">
    <property type="protein sequence ID" value="TDE01141.1"/>
    <property type="molecule type" value="Genomic_DNA"/>
</dbReference>
<evidence type="ECO:0000256" key="5">
    <source>
        <dbReference type="ARBA" id="ARBA00022989"/>
    </source>
</evidence>
<feature type="transmembrane region" description="Helical" evidence="7">
    <location>
        <begin position="79"/>
        <end position="106"/>
    </location>
</feature>
<dbReference type="PANTHER" id="PTHR32243">
    <property type="entry name" value="MALTOSE TRANSPORT SYSTEM PERMEASE-RELATED"/>
    <property type="match status" value="1"/>
</dbReference>
<evidence type="ECO:0000256" key="6">
    <source>
        <dbReference type="ARBA" id="ARBA00023136"/>
    </source>
</evidence>
<gene>
    <name evidence="9" type="ORF">E1269_23545</name>
</gene>
<keyword evidence="3" id="KW-1003">Cell membrane</keyword>
<dbReference type="InterPro" id="IPR000515">
    <property type="entry name" value="MetI-like"/>
</dbReference>
<keyword evidence="5 7" id="KW-1133">Transmembrane helix</keyword>
<feature type="transmembrane region" description="Helical" evidence="7">
    <location>
        <begin position="248"/>
        <end position="270"/>
    </location>
</feature>
<dbReference type="PROSITE" id="PS50928">
    <property type="entry name" value="ABC_TM1"/>
    <property type="match status" value="1"/>
</dbReference>
<comment type="caution">
    <text evidence="9">The sequence shown here is derived from an EMBL/GenBank/DDBJ whole genome shotgun (WGS) entry which is preliminary data.</text>
</comment>
<comment type="similarity">
    <text evidence="7">Belongs to the binding-protein-dependent transport system permease family.</text>
</comment>
<proteinExistence type="inferred from homology"/>
<dbReference type="AlphaFoldDB" id="A0A4R5CQN5"/>
<organism evidence="9 10">
    <name type="scientific">Jiangella asiatica</name>
    <dbReference type="NCBI Taxonomy" id="2530372"/>
    <lineage>
        <taxon>Bacteria</taxon>
        <taxon>Bacillati</taxon>
        <taxon>Actinomycetota</taxon>
        <taxon>Actinomycetes</taxon>
        <taxon>Jiangellales</taxon>
        <taxon>Jiangellaceae</taxon>
        <taxon>Jiangella</taxon>
    </lineage>
</organism>
<protein>
    <submittedName>
        <fullName evidence="9">Carbohydrate ABC transporter permease</fullName>
    </submittedName>
</protein>
<dbReference type="Pfam" id="PF00528">
    <property type="entry name" value="BPD_transp_1"/>
    <property type="match status" value="1"/>
</dbReference>
<dbReference type="GO" id="GO:0005886">
    <property type="term" value="C:plasma membrane"/>
    <property type="evidence" value="ECO:0007669"/>
    <property type="project" value="UniProtKB-SubCell"/>
</dbReference>
<keyword evidence="4 7" id="KW-0812">Transmembrane</keyword>
<dbReference type="OrthoDB" id="9794684at2"/>
<keyword evidence="6 7" id="KW-0472">Membrane</keyword>
<keyword evidence="2 7" id="KW-0813">Transport</keyword>
<dbReference type="CDD" id="cd06261">
    <property type="entry name" value="TM_PBP2"/>
    <property type="match status" value="1"/>
</dbReference>
<feature type="transmembrane region" description="Helical" evidence="7">
    <location>
        <begin position="151"/>
        <end position="171"/>
    </location>
</feature>
<dbReference type="Proteomes" id="UP000294739">
    <property type="component" value="Unassembled WGS sequence"/>
</dbReference>
<feature type="transmembrane region" description="Helical" evidence="7">
    <location>
        <begin position="118"/>
        <end position="139"/>
    </location>
</feature>